<dbReference type="RefSeq" id="WP_174925011.1">
    <property type="nucleotide sequence ID" value="NZ_CABVLY010000001.1"/>
</dbReference>
<sequence>MAKRNLTEDYRHGAKRANELLIQWTDRCCKDSAFCVRFPDELRSELSRVAGDVRLGLEDGIAIYLRSILEDMPPILGKWDLVEDLEDPEALYGIE</sequence>
<evidence type="ECO:0000313" key="4">
    <source>
        <dbReference type="Proteomes" id="UP000755577"/>
    </source>
</evidence>
<reference evidence="2 3" key="1">
    <citation type="submission" date="2019-09" db="EMBL/GenBank/DDBJ databases">
        <authorList>
            <person name="Depoorter E."/>
        </authorList>
    </citation>
    <scope>NUCLEOTIDE SEQUENCE [LARGE SCALE GENOMIC DNA]</scope>
    <source>
        <strain evidence="2">LMG 20980</strain>
    </source>
</reference>
<keyword evidence="4" id="KW-1185">Reference proteome</keyword>
<proteinExistence type="predicted"/>
<dbReference type="Proteomes" id="UP000755577">
    <property type="component" value="Unassembled WGS sequence"/>
</dbReference>
<evidence type="ECO:0000313" key="2">
    <source>
        <dbReference type="EMBL" id="VVU47709.1"/>
    </source>
</evidence>
<evidence type="ECO:0000313" key="3">
    <source>
        <dbReference type="Proteomes" id="UP000494201"/>
    </source>
</evidence>
<reference evidence="1 4" key="2">
    <citation type="submission" date="2021-02" db="EMBL/GenBank/DDBJ databases">
        <title>Draft genome of the type strains Burkholderia anthina DSM16086.</title>
        <authorList>
            <person name="Hertel R."/>
            <person name="Meissner J."/>
            <person name="Poehlein A."/>
            <person name="Daniel R."/>
            <person name="Commichau F.M."/>
        </authorList>
    </citation>
    <scope>NUCLEOTIDE SEQUENCE [LARGE SCALE GENOMIC DNA]</scope>
    <source>
        <strain evidence="1 4">DSM 16086</strain>
    </source>
</reference>
<gene>
    <name evidence="2" type="ORF">BAN20980_00401</name>
    <name evidence="1" type="ORF">JQK92_11655</name>
</gene>
<protein>
    <submittedName>
        <fullName evidence="2">Uncharacterized protein</fullName>
    </submittedName>
</protein>
<name>A0A6P2G2W9_9BURK</name>
<dbReference type="EMBL" id="JAFCIQ010000006">
    <property type="protein sequence ID" value="MBM2767079.1"/>
    <property type="molecule type" value="Genomic_DNA"/>
</dbReference>
<organism evidence="2 3">
    <name type="scientific">Burkholderia anthina</name>
    <dbReference type="NCBI Taxonomy" id="179879"/>
    <lineage>
        <taxon>Bacteria</taxon>
        <taxon>Pseudomonadati</taxon>
        <taxon>Pseudomonadota</taxon>
        <taxon>Betaproteobacteria</taxon>
        <taxon>Burkholderiales</taxon>
        <taxon>Burkholderiaceae</taxon>
        <taxon>Burkholderia</taxon>
        <taxon>Burkholderia cepacia complex</taxon>
    </lineage>
</organism>
<dbReference type="AlphaFoldDB" id="A0A6P2G2W9"/>
<dbReference type="GeneID" id="56498429"/>
<evidence type="ECO:0000313" key="1">
    <source>
        <dbReference type="EMBL" id="MBM2767079.1"/>
    </source>
</evidence>
<accession>A0A6P2G2W9</accession>
<dbReference type="Proteomes" id="UP000494201">
    <property type="component" value="Unassembled WGS sequence"/>
</dbReference>
<dbReference type="EMBL" id="CABVLY010000001">
    <property type="protein sequence ID" value="VVU47709.1"/>
    <property type="molecule type" value="Genomic_DNA"/>
</dbReference>